<dbReference type="RefSeq" id="WP_057871518.1">
    <property type="nucleotide sequence ID" value="NZ_AZGB01000015.1"/>
</dbReference>
<evidence type="ECO:0000256" key="2">
    <source>
        <dbReference type="ARBA" id="ARBA00022603"/>
    </source>
</evidence>
<dbReference type="InterPro" id="IPR001537">
    <property type="entry name" value="SpoU_MeTrfase"/>
</dbReference>
<dbReference type="GeneID" id="98318797"/>
<evidence type="ECO:0000256" key="1">
    <source>
        <dbReference type="ARBA" id="ARBA00007228"/>
    </source>
</evidence>
<dbReference type="InterPro" id="IPR004441">
    <property type="entry name" value="rRNA_MeTrfase_TrmH"/>
</dbReference>
<comment type="similarity">
    <text evidence="1">Belongs to the class IV-like SAM-binding methyltransferase superfamily. RNA methyltransferase TrmH family.</text>
</comment>
<dbReference type="PATRIC" id="fig|1423750.3.peg.791"/>
<dbReference type="GO" id="GO:0008173">
    <property type="term" value="F:RNA methyltransferase activity"/>
    <property type="evidence" value="ECO:0007669"/>
    <property type="project" value="InterPro"/>
</dbReference>
<dbReference type="SUPFAM" id="SSF75217">
    <property type="entry name" value="alpha/beta knot"/>
    <property type="match status" value="1"/>
</dbReference>
<gene>
    <name evidence="5" type="ORF">FC89_GL000769</name>
</gene>
<dbReference type="GO" id="GO:0032259">
    <property type="term" value="P:methylation"/>
    <property type="evidence" value="ECO:0007669"/>
    <property type="project" value="UniProtKB-KW"/>
</dbReference>
<dbReference type="GO" id="GO:0006396">
    <property type="term" value="P:RNA processing"/>
    <property type="evidence" value="ECO:0007669"/>
    <property type="project" value="InterPro"/>
</dbReference>
<dbReference type="AlphaFoldDB" id="A0A0R1VLS4"/>
<dbReference type="GO" id="GO:0003723">
    <property type="term" value="F:RNA binding"/>
    <property type="evidence" value="ECO:0007669"/>
    <property type="project" value="InterPro"/>
</dbReference>
<dbReference type="CDD" id="cd18103">
    <property type="entry name" value="SpoU-like_RlmB"/>
    <property type="match status" value="1"/>
</dbReference>
<dbReference type="InterPro" id="IPR013123">
    <property type="entry name" value="SpoU_subst-bd"/>
</dbReference>
<dbReference type="EMBL" id="AZGB01000015">
    <property type="protein sequence ID" value="KRM06615.1"/>
    <property type="molecule type" value="Genomic_DNA"/>
</dbReference>
<accession>A0A0R1VLS4</accession>
<dbReference type="InterPro" id="IPR029028">
    <property type="entry name" value="Alpha/beta_knot_MTases"/>
</dbReference>
<dbReference type="InterPro" id="IPR029026">
    <property type="entry name" value="tRNA_m1G_MTases_N"/>
</dbReference>
<keyword evidence="6" id="KW-1185">Reference proteome</keyword>
<dbReference type="InterPro" id="IPR029064">
    <property type="entry name" value="Ribosomal_eL30-like_sf"/>
</dbReference>
<dbReference type="NCBIfam" id="TIGR00186">
    <property type="entry name" value="rRNA_methyl_3"/>
    <property type="match status" value="1"/>
</dbReference>
<dbReference type="Gene3D" id="3.40.1280.10">
    <property type="match status" value="1"/>
</dbReference>
<dbReference type="FunFam" id="3.40.1280.10:FF:000008">
    <property type="entry name" value="Group 3 RNA methyltransferase TrmH"/>
    <property type="match status" value="1"/>
</dbReference>
<sequence length="254" mass="27956">MKQKPNDEQDNKTEFISGRHPVLEALEGERPINKIFLQKGIQPSFAAKIEKLAKQKKIIISRVPKNRLDELTKHQNHQGVLLTIAAYQYATLSEILKRSAQQETAPFLLILDNIEDPHNLGSIMRTADAAGVTGIIIPQRHAVQLTATVAKTSTGAIEHVPVARVNNLVQTVKQLKKENFWVFGTDMTGQDYRKWNAQGAVALIIGNEGKGISPLLKAQCDQLLTIPMIGHVQSLNASVAAGLLIYQGFTSRGN</sequence>
<reference evidence="5 6" key="1">
    <citation type="journal article" date="2015" name="Genome Announc.">
        <title>Expanding the biotechnology potential of lactobacilli through comparative genomics of 213 strains and associated genera.</title>
        <authorList>
            <person name="Sun Z."/>
            <person name="Harris H.M."/>
            <person name="McCann A."/>
            <person name="Guo C."/>
            <person name="Argimon S."/>
            <person name="Zhang W."/>
            <person name="Yang X."/>
            <person name="Jeffery I.B."/>
            <person name="Cooney J.C."/>
            <person name="Kagawa T.F."/>
            <person name="Liu W."/>
            <person name="Song Y."/>
            <person name="Salvetti E."/>
            <person name="Wrobel A."/>
            <person name="Rasinkangas P."/>
            <person name="Parkhill J."/>
            <person name="Rea M.C."/>
            <person name="O'Sullivan O."/>
            <person name="Ritari J."/>
            <person name="Douillard F.P."/>
            <person name="Paul Ross R."/>
            <person name="Yang R."/>
            <person name="Briner A.E."/>
            <person name="Felis G.E."/>
            <person name="de Vos W.M."/>
            <person name="Barrangou R."/>
            <person name="Klaenhammer T.R."/>
            <person name="Caufield P.W."/>
            <person name="Cui Y."/>
            <person name="Zhang H."/>
            <person name="O'Toole P.W."/>
        </authorList>
    </citation>
    <scope>NUCLEOTIDE SEQUENCE [LARGE SCALE GENOMIC DNA]</scope>
    <source>
        <strain evidence="5 6">DSM 18630</strain>
    </source>
</reference>
<evidence type="ECO:0000259" key="4">
    <source>
        <dbReference type="SMART" id="SM00967"/>
    </source>
</evidence>
<dbReference type="Pfam" id="PF08032">
    <property type="entry name" value="SpoU_sub_bind"/>
    <property type="match status" value="1"/>
</dbReference>
<dbReference type="SUPFAM" id="SSF55315">
    <property type="entry name" value="L30e-like"/>
    <property type="match status" value="1"/>
</dbReference>
<dbReference type="PANTHER" id="PTHR46429:SF1">
    <property type="entry name" value="23S RRNA (GUANOSINE-2'-O-)-METHYLTRANSFERASE RLMB"/>
    <property type="match status" value="1"/>
</dbReference>
<comment type="caution">
    <text evidence="5">The sequence shown here is derived from an EMBL/GenBank/DDBJ whole genome shotgun (WGS) entry which is preliminary data.</text>
</comment>
<keyword evidence="2 5" id="KW-0489">Methyltransferase</keyword>
<proteinExistence type="inferred from homology"/>
<dbReference type="GO" id="GO:0005829">
    <property type="term" value="C:cytosol"/>
    <property type="evidence" value="ECO:0007669"/>
    <property type="project" value="TreeGrafter"/>
</dbReference>
<evidence type="ECO:0000256" key="3">
    <source>
        <dbReference type="ARBA" id="ARBA00022679"/>
    </source>
</evidence>
<dbReference type="Pfam" id="PF00588">
    <property type="entry name" value="SpoU_methylase"/>
    <property type="match status" value="1"/>
</dbReference>
<dbReference type="STRING" id="1423750.FC89_GL000769"/>
<evidence type="ECO:0000313" key="6">
    <source>
        <dbReference type="Proteomes" id="UP000051451"/>
    </source>
</evidence>
<dbReference type="Gene3D" id="3.30.1330.30">
    <property type="match status" value="1"/>
</dbReference>
<keyword evidence="3 5" id="KW-0808">Transferase</keyword>
<name>A0A0R1VLS4_9LACO</name>
<organism evidence="5 6">
    <name type="scientific">Liquorilactobacillus ghanensis DSM 18630</name>
    <dbReference type="NCBI Taxonomy" id="1423750"/>
    <lineage>
        <taxon>Bacteria</taxon>
        <taxon>Bacillati</taxon>
        <taxon>Bacillota</taxon>
        <taxon>Bacilli</taxon>
        <taxon>Lactobacillales</taxon>
        <taxon>Lactobacillaceae</taxon>
        <taxon>Liquorilactobacillus</taxon>
    </lineage>
</organism>
<dbReference type="Proteomes" id="UP000051451">
    <property type="component" value="Unassembled WGS sequence"/>
</dbReference>
<dbReference type="SMART" id="SM00967">
    <property type="entry name" value="SpoU_sub_bind"/>
    <property type="match status" value="1"/>
</dbReference>
<protein>
    <submittedName>
        <fullName evidence="5">tRNA rRNA methyltransferase</fullName>
    </submittedName>
</protein>
<evidence type="ECO:0000313" key="5">
    <source>
        <dbReference type="EMBL" id="KRM06615.1"/>
    </source>
</evidence>
<dbReference type="PANTHER" id="PTHR46429">
    <property type="entry name" value="23S RRNA (GUANOSINE-2'-O-)-METHYLTRANSFERASE RLMB"/>
    <property type="match status" value="1"/>
</dbReference>
<feature type="domain" description="RNA 2-O ribose methyltransferase substrate binding" evidence="4">
    <location>
        <begin position="15"/>
        <end position="90"/>
    </location>
</feature>